<sequence length="525" mass="58052">MATVREALAWPLPRPVNFTPPGPNTEPSEPVFPSSWVEWSEFNHEILSRIFRRELDKLYLGAPPLPAHPEDLRIYGEDTVTGYLYQQVWPIVNQCLAAMPDMLHIGPGKRDGLSTDWDCVKTGQHDVRCLVGDTKVHAKWQPDMLKRGERNYNILHEWRKVVGQVQGYAVREEVRYAFIVSDEYLVVLRLVATPIDDTHVTTRSMATAAGGSGGHQRVTSDSSMASLHTATGSLEMSSIEGPTVLSTSMYDGTDPSNLIFEFPEYRAIHIADSGSNRLTYKAALFYLALMAGHGENDIGFWYPPLDSYRVHGKGGYIHVTSGRRKKRLTGSDVLAEPIYASNPVDAGPEEFPHRTDNYDETEYGAMENVVQEADTANVGHQVAADAGEGPSQPALPVRPVTIDVDSGGDADTQRKTGAGDTNTESADNRGDENTKGDEDRGEEGENQPDTGNDNSRGKGKAKAVDNVPTGRINVVVKQHTFRGGFYYVNVRGEKVDTHRSKWAKVSGGYELRGRRHTYFTTSFPR</sequence>
<proteinExistence type="predicted"/>
<organism evidence="2 3">
    <name type="scientific">Phialemonium thermophilum</name>
    <dbReference type="NCBI Taxonomy" id="223376"/>
    <lineage>
        <taxon>Eukaryota</taxon>
        <taxon>Fungi</taxon>
        <taxon>Dikarya</taxon>
        <taxon>Ascomycota</taxon>
        <taxon>Pezizomycotina</taxon>
        <taxon>Sordariomycetes</taxon>
        <taxon>Sordariomycetidae</taxon>
        <taxon>Cephalothecales</taxon>
        <taxon>Cephalothecaceae</taxon>
        <taxon>Phialemonium</taxon>
    </lineage>
</organism>
<name>A0ABR3W5E1_9PEZI</name>
<comment type="caution">
    <text evidence="2">The sequence shown here is derived from an EMBL/GenBank/DDBJ whole genome shotgun (WGS) entry which is preliminary data.</text>
</comment>
<dbReference type="EMBL" id="JAZHXJ010000691">
    <property type="protein sequence ID" value="KAL1853641.1"/>
    <property type="molecule type" value="Genomic_DNA"/>
</dbReference>
<reference evidence="2 3" key="1">
    <citation type="journal article" date="2024" name="Commun. Biol.">
        <title>Comparative genomic analysis of thermophilic fungi reveals convergent evolutionary adaptations and gene losses.</title>
        <authorList>
            <person name="Steindorff A.S."/>
            <person name="Aguilar-Pontes M.V."/>
            <person name="Robinson A.J."/>
            <person name="Andreopoulos B."/>
            <person name="LaButti K."/>
            <person name="Kuo A."/>
            <person name="Mondo S."/>
            <person name="Riley R."/>
            <person name="Otillar R."/>
            <person name="Haridas S."/>
            <person name="Lipzen A."/>
            <person name="Grimwood J."/>
            <person name="Schmutz J."/>
            <person name="Clum A."/>
            <person name="Reid I.D."/>
            <person name="Moisan M.C."/>
            <person name="Butler G."/>
            <person name="Nguyen T.T.M."/>
            <person name="Dewar K."/>
            <person name="Conant G."/>
            <person name="Drula E."/>
            <person name="Henrissat B."/>
            <person name="Hansel C."/>
            <person name="Singer S."/>
            <person name="Hutchinson M.I."/>
            <person name="de Vries R.P."/>
            <person name="Natvig D.O."/>
            <person name="Powell A.J."/>
            <person name="Tsang A."/>
            <person name="Grigoriev I.V."/>
        </authorList>
    </citation>
    <scope>NUCLEOTIDE SEQUENCE [LARGE SCALE GENOMIC DNA]</scope>
    <source>
        <strain evidence="2 3">ATCC 24622</strain>
    </source>
</reference>
<feature type="compositionally biased region" description="Basic and acidic residues" evidence="1">
    <location>
        <begin position="426"/>
        <end position="438"/>
    </location>
</feature>
<dbReference type="Proteomes" id="UP001586593">
    <property type="component" value="Unassembled WGS sequence"/>
</dbReference>
<keyword evidence="3" id="KW-1185">Reference proteome</keyword>
<gene>
    <name evidence="2" type="ORF">VTK73DRAFT_8910</name>
</gene>
<evidence type="ECO:0000313" key="2">
    <source>
        <dbReference type="EMBL" id="KAL1853641.1"/>
    </source>
</evidence>
<protein>
    <submittedName>
        <fullName evidence="2">Uncharacterized protein</fullName>
    </submittedName>
</protein>
<feature type="region of interest" description="Disordered" evidence="1">
    <location>
        <begin position="383"/>
        <end position="465"/>
    </location>
</feature>
<evidence type="ECO:0000313" key="3">
    <source>
        <dbReference type="Proteomes" id="UP001586593"/>
    </source>
</evidence>
<accession>A0ABR3W5E1</accession>
<evidence type="ECO:0000256" key="1">
    <source>
        <dbReference type="SAM" id="MobiDB-lite"/>
    </source>
</evidence>